<evidence type="ECO:0008006" key="3">
    <source>
        <dbReference type="Google" id="ProtNLM"/>
    </source>
</evidence>
<evidence type="ECO:0000313" key="2">
    <source>
        <dbReference type="Proteomes" id="UP000186890"/>
    </source>
</evidence>
<dbReference type="Pfam" id="PF14112">
    <property type="entry name" value="DUF4284"/>
    <property type="match status" value="1"/>
</dbReference>
<dbReference type="OrthoDB" id="2222217at2"/>
<organism evidence="1 2">
    <name type="scientific">Streptococcus cuniculi</name>
    <dbReference type="NCBI Taxonomy" id="1432788"/>
    <lineage>
        <taxon>Bacteria</taxon>
        <taxon>Bacillati</taxon>
        <taxon>Bacillota</taxon>
        <taxon>Bacilli</taxon>
        <taxon>Lactobacillales</taxon>
        <taxon>Streptococcaceae</taxon>
        <taxon>Streptococcus</taxon>
    </lineage>
</organism>
<gene>
    <name evidence="1" type="ORF">BU202_09070</name>
</gene>
<dbReference type="RefSeq" id="WP_075105458.1">
    <property type="nucleotide sequence ID" value="NZ_MSJM01000008.1"/>
</dbReference>
<keyword evidence="2" id="KW-1185">Reference proteome</keyword>
<evidence type="ECO:0000313" key="1">
    <source>
        <dbReference type="EMBL" id="OLF47219.1"/>
    </source>
</evidence>
<dbReference type="AlphaFoldDB" id="A0A1Q8E5Z3"/>
<dbReference type="EMBL" id="MSJM01000008">
    <property type="protein sequence ID" value="OLF47219.1"/>
    <property type="molecule type" value="Genomic_DNA"/>
</dbReference>
<sequence>MEQYVSIWLGNFNDYETFEKYFHIDYSEDGDSIASNFERDFDIYYYDRDMVEKDWIEIPENRVEILLEGFSYDEQIISKIKLEKSYNTIVLLYGYKYNSDKKYVSSTKYELNFIDVIEYIE</sequence>
<comment type="caution">
    <text evidence="1">The sequence shown here is derived from an EMBL/GenBank/DDBJ whole genome shotgun (WGS) entry which is preliminary data.</text>
</comment>
<reference evidence="2" key="1">
    <citation type="submission" date="2016-12" db="EMBL/GenBank/DDBJ databases">
        <authorList>
            <person name="Gulvik C.A."/>
        </authorList>
    </citation>
    <scope>NUCLEOTIDE SEQUENCE [LARGE SCALE GENOMIC DNA]</scope>
    <source>
        <strain evidence="2">NED12-00049-6B</strain>
    </source>
</reference>
<dbReference type="Proteomes" id="UP000186890">
    <property type="component" value="Unassembled WGS sequence"/>
</dbReference>
<dbReference type="InterPro" id="IPR025560">
    <property type="entry name" value="Imm22"/>
</dbReference>
<accession>A0A1Q8E5Z3</accession>
<proteinExistence type="predicted"/>
<protein>
    <recommendedName>
        <fullName evidence="3">Immunity 22 family protein</fullName>
    </recommendedName>
</protein>
<name>A0A1Q8E5Z3_9STRE</name>